<evidence type="ECO:0000313" key="1">
    <source>
        <dbReference type="EnsemblMetazoa" id="CJA02065.1"/>
    </source>
</evidence>
<accession>A0A8R1HHU6</accession>
<evidence type="ECO:0008006" key="3">
    <source>
        <dbReference type="Google" id="ProtNLM"/>
    </source>
</evidence>
<organism evidence="1 2">
    <name type="scientific">Caenorhabditis japonica</name>
    <dbReference type="NCBI Taxonomy" id="281687"/>
    <lineage>
        <taxon>Eukaryota</taxon>
        <taxon>Metazoa</taxon>
        <taxon>Ecdysozoa</taxon>
        <taxon>Nematoda</taxon>
        <taxon>Chromadorea</taxon>
        <taxon>Rhabditida</taxon>
        <taxon>Rhabditina</taxon>
        <taxon>Rhabditomorpha</taxon>
        <taxon>Rhabditoidea</taxon>
        <taxon>Rhabditidae</taxon>
        <taxon>Peloderinae</taxon>
        <taxon>Caenorhabditis</taxon>
    </lineage>
</organism>
<dbReference type="Gene3D" id="3.30.40.10">
    <property type="entry name" value="Zinc/RING finger domain, C3HC4 (zinc finger)"/>
    <property type="match status" value="2"/>
</dbReference>
<dbReference type="SUPFAM" id="SSF49599">
    <property type="entry name" value="TRAF domain-like"/>
    <property type="match status" value="1"/>
</dbReference>
<reference evidence="1" key="2">
    <citation type="submission" date="2022-06" db="UniProtKB">
        <authorList>
            <consortium name="EnsemblMetazoa"/>
        </authorList>
    </citation>
    <scope>IDENTIFICATION</scope>
    <source>
        <strain evidence="1">DF5081</strain>
    </source>
</reference>
<dbReference type="InterPro" id="IPR013083">
    <property type="entry name" value="Znf_RING/FYVE/PHD"/>
</dbReference>
<dbReference type="AlphaFoldDB" id="A0A8R1HHU6"/>
<sequence>MGCVKQHQEHDALSCPQIQAQLFDSIVLPALTYGSEVWTFTQALSERVRVTHAALERRLVGISLSEQRQRNLHREEIRTQSEVLSLPVICPSDFNGCQWTGQLGSLHDHLTTCQYGLSSKCDLCGRQFSFNDLKRHREKCAIHRTVCSFCNKTLRETDLDRHLKLLPSVITDVGIARPMNSLHDTDAWIREDHLVRIESLWQSSRRQTQKHKNLIF</sequence>
<reference evidence="2" key="1">
    <citation type="submission" date="2010-08" db="EMBL/GenBank/DDBJ databases">
        <authorList>
            <consortium name="Caenorhabditis japonica Sequencing Consortium"/>
            <person name="Wilson R.K."/>
        </authorList>
    </citation>
    <scope>NUCLEOTIDE SEQUENCE [LARGE SCALE GENOMIC DNA]</scope>
    <source>
        <strain evidence="2">DF5081</strain>
    </source>
</reference>
<dbReference type="EnsemblMetazoa" id="CJA02065.1">
    <property type="protein sequence ID" value="CJA02065.1"/>
    <property type="gene ID" value="WBGene00121269"/>
</dbReference>
<dbReference type="Proteomes" id="UP000005237">
    <property type="component" value="Unassembled WGS sequence"/>
</dbReference>
<evidence type="ECO:0000313" key="2">
    <source>
        <dbReference type="Proteomes" id="UP000005237"/>
    </source>
</evidence>
<proteinExistence type="predicted"/>
<name>A0A8R1HHU6_CAEJA</name>
<keyword evidence="2" id="KW-1185">Reference proteome</keyword>
<protein>
    <recommendedName>
        <fullName evidence="3">TRAF-type domain-containing protein</fullName>
    </recommendedName>
</protein>